<dbReference type="Pfam" id="PF08783">
    <property type="entry name" value="DWNN"/>
    <property type="match status" value="1"/>
</dbReference>
<keyword evidence="4" id="KW-0862">Zinc</keyword>
<proteinExistence type="predicted"/>
<dbReference type="CDD" id="cd16620">
    <property type="entry name" value="vRING-HC-C4C4_RBBP6"/>
    <property type="match status" value="1"/>
</dbReference>
<dbReference type="SUPFAM" id="SSF57850">
    <property type="entry name" value="RING/U-box"/>
    <property type="match status" value="1"/>
</dbReference>
<keyword evidence="5" id="KW-0539">Nucleus</keyword>
<sequence length="366" mass="37812">MSVRFKLKNDPTYTTVPLDEGSSSIRVGRLKEIMTEIKLGGNTTFGLQLKNEQTGEEYLDDAASVPANASLLIKRVPKSMISSGACSDLLNTSSSTLTSSSTCTSTSTSTMASTAAPSVPASSLSSMSFGAPIGLSATGFGAPIGPSASNRAVSSVPAAAAVSMFGVAIGPGASQRAAQVSSELAEPPSDPRLAATSTGGDPRLAEGEAADVTVGGLIDRDGSIVRMVADDSQFFHLTERRKDHLDLSAVPNELKCPISKRLLRDAVLLPCCGASVCNDAVGQALVDDGSGAGATCVLCQSAGVSVDDIVPNKNVRMLVAAFENDVRGAAAKVPERYSSDDLSDDDAWNGRVETAEERAQKRQRHA</sequence>
<evidence type="ECO:0000256" key="2">
    <source>
        <dbReference type="ARBA" id="ARBA00022723"/>
    </source>
</evidence>
<dbReference type="Gene3D" id="3.30.40.10">
    <property type="entry name" value="Zinc/RING finger domain, C3HC4 (zinc finger)"/>
    <property type="match status" value="1"/>
</dbReference>
<accession>A0A0M0JTS0</accession>
<comment type="caution">
    <text evidence="8">The sequence shown here is derived from an EMBL/GenBank/DDBJ whole genome shotgun (WGS) entry which is preliminary data.</text>
</comment>
<dbReference type="GO" id="GO:0006511">
    <property type="term" value="P:ubiquitin-dependent protein catabolic process"/>
    <property type="evidence" value="ECO:0007669"/>
    <property type="project" value="TreeGrafter"/>
</dbReference>
<gene>
    <name evidence="8" type="ORF">Ctob_010368</name>
</gene>
<dbReference type="InterPro" id="IPR033489">
    <property type="entry name" value="RBBP6"/>
</dbReference>
<evidence type="ECO:0000259" key="7">
    <source>
        <dbReference type="PROSITE" id="PS51282"/>
    </source>
</evidence>
<dbReference type="GO" id="GO:0061630">
    <property type="term" value="F:ubiquitin protein ligase activity"/>
    <property type="evidence" value="ECO:0007669"/>
    <property type="project" value="InterPro"/>
</dbReference>
<feature type="region of interest" description="Disordered" evidence="6">
    <location>
        <begin position="178"/>
        <end position="208"/>
    </location>
</feature>
<feature type="region of interest" description="Disordered" evidence="6">
    <location>
        <begin position="93"/>
        <end position="117"/>
    </location>
</feature>
<dbReference type="SMART" id="SM01180">
    <property type="entry name" value="DWNN"/>
    <property type="match status" value="1"/>
</dbReference>
<dbReference type="Gene3D" id="3.10.20.90">
    <property type="entry name" value="Phosphatidylinositol 3-kinase Catalytic Subunit, Chain A, domain 1"/>
    <property type="match status" value="1"/>
</dbReference>
<dbReference type="GO" id="GO:0016567">
    <property type="term" value="P:protein ubiquitination"/>
    <property type="evidence" value="ECO:0007669"/>
    <property type="project" value="InterPro"/>
</dbReference>
<dbReference type="GO" id="GO:0008270">
    <property type="term" value="F:zinc ion binding"/>
    <property type="evidence" value="ECO:0007669"/>
    <property type="project" value="UniProtKB-KW"/>
</dbReference>
<reference evidence="9" key="1">
    <citation type="journal article" date="2015" name="PLoS Genet.">
        <title>Genome Sequence and Transcriptome Analyses of Chrysochromulina tobin: Metabolic Tools for Enhanced Algal Fitness in the Prominent Order Prymnesiales (Haptophyceae).</title>
        <authorList>
            <person name="Hovde B.T."/>
            <person name="Deodato C.R."/>
            <person name="Hunsperger H.M."/>
            <person name="Ryken S.A."/>
            <person name="Yost W."/>
            <person name="Jha R.K."/>
            <person name="Patterson J."/>
            <person name="Monnat R.J. Jr."/>
            <person name="Barlow S.B."/>
            <person name="Starkenburg S.R."/>
            <person name="Cattolico R.A."/>
        </authorList>
    </citation>
    <scope>NUCLEOTIDE SEQUENCE</scope>
    <source>
        <strain evidence="9">CCMP291</strain>
    </source>
</reference>
<protein>
    <submittedName>
        <fullName evidence="8">Zinc knuckle family protein</fullName>
    </submittedName>
</protein>
<evidence type="ECO:0000256" key="5">
    <source>
        <dbReference type="ARBA" id="ARBA00023242"/>
    </source>
</evidence>
<name>A0A0M0JTS0_9EUKA</name>
<dbReference type="PROSITE" id="PS51282">
    <property type="entry name" value="DWNN"/>
    <property type="match status" value="1"/>
</dbReference>
<dbReference type="OrthoDB" id="106784at2759"/>
<keyword evidence="9" id="KW-1185">Reference proteome</keyword>
<organism evidence="8 9">
    <name type="scientific">Chrysochromulina tobinii</name>
    <dbReference type="NCBI Taxonomy" id="1460289"/>
    <lineage>
        <taxon>Eukaryota</taxon>
        <taxon>Haptista</taxon>
        <taxon>Haptophyta</taxon>
        <taxon>Prymnesiophyceae</taxon>
        <taxon>Prymnesiales</taxon>
        <taxon>Chrysochromulinaceae</taxon>
        <taxon>Chrysochromulina</taxon>
    </lineage>
</organism>
<evidence type="ECO:0000313" key="9">
    <source>
        <dbReference type="Proteomes" id="UP000037460"/>
    </source>
</evidence>
<dbReference type="EMBL" id="JWZX01002405">
    <property type="protein sequence ID" value="KOO29503.1"/>
    <property type="molecule type" value="Genomic_DNA"/>
</dbReference>
<evidence type="ECO:0000256" key="1">
    <source>
        <dbReference type="ARBA" id="ARBA00004123"/>
    </source>
</evidence>
<dbReference type="InterPro" id="IPR013083">
    <property type="entry name" value="Znf_RING/FYVE/PHD"/>
</dbReference>
<dbReference type="GO" id="GO:0005634">
    <property type="term" value="C:nucleus"/>
    <property type="evidence" value="ECO:0007669"/>
    <property type="project" value="UniProtKB-SubCell"/>
</dbReference>
<evidence type="ECO:0000313" key="8">
    <source>
        <dbReference type="EMBL" id="KOO29503.1"/>
    </source>
</evidence>
<dbReference type="AlphaFoldDB" id="A0A0M0JTS0"/>
<comment type="subcellular location">
    <subcellularLocation>
        <location evidence="1">Nucleus</location>
    </subcellularLocation>
</comment>
<evidence type="ECO:0000256" key="4">
    <source>
        <dbReference type="ARBA" id="ARBA00022833"/>
    </source>
</evidence>
<dbReference type="PANTHER" id="PTHR15439">
    <property type="entry name" value="RETINOBLASTOMA-BINDING PROTEIN 6"/>
    <property type="match status" value="1"/>
</dbReference>
<keyword evidence="2" id="KW-0479">Metal-binding</keyword>
<keyword evidence="3" id="KW-0863">Zinc-finger</keyword>
<dbReference type="GO" id="GO:0006397">
    <property type="term" value="P:mRNA processing"/>
    <property type="evidence" value="ECO:0007669"/>
    <property type="project" value="InterPro"/>
</dbReference>
<evidence type="ECO:0000256" key="3">
    <source>
        <dbReference type="ARBA" id="ARBA00022771"/>
    </source>
</evidence>
<feature type="domain" description="DWNN" evidence="7">
    <location>
        <begin position="3"/>
        <end position="77"/>
    </location>
</feature>
<dbReference type="PANTHER" id="PTHR15439:SF0">
    <property type="entry name" value="CELL DIVISION CYCLE AND APOPTOSIS REGULATOR PROTEIN 1-RELATED"/>
    <property type="match status" value="1"/>
</dbReference>
<feature type="region of interest" description="Disordered" evidence="6">
    <location>
        <begin position="333"/>
        <end position="366"/>
    </location>
</feature>
<evidence type="ECO:0000256" key="6">
    <source>
        <dbReference type="SAM" id="MobiDB-lite"/>
    </source>
</evidence>
<dbReference type="Proteomes" id="UP000037460">
    <property type="component" value="Unassembled WGS sequence"/>
</dbReference>
<dbReference type="InterPro" id="IPR014891">
    <property type="entry name" value="DWNN_domain"/>
</dbReference>